<gene>
    <name evidence="1" type="ORF">LCGC14_3035460</name>
</gene>
<organism evidence="1">
    <name type="scientific">marine sediment metagenome</name>
    <dbReference type="NCBI Taxonomy" id="412755"/>
    <lineage>
        <taxon>unclassified sequences</taxon>
        <taxon>metagenomes</taxon>
        <taxon>ecological metagenomes</taxon>
    </lineage>
</organism>
<name>A0A0F8XEE7_9ZZZZ</name>
<proteinExistence type="predicted"/>
<feature type="non-terminal residue" evidence="1">
    <location>
        <position position="1"/>
    </location>
</feature>
<dbReference type="AlphaFoldDB" id="A0A0F8XEE7"/>
<protein>
    <submittedName>
        <fullName evidence="1">Uncharacterized protein</fullName>
    </submittedName>
</protein>
<evidence type="ECO:0000313" key="1">
    <source>
        <dbReference type="EMBL" id="KKK59330.1"/>
    </source>
</evidence>
<comment type="caution">
    <text evidence="1">The sequence shown here is derived from an EMBL/GenBank/DDBJ whole genome shotgun (WGS) entry which is preliminary data.</text>
</comment>
<sequence>SEDYVIALADPPGVKGMRIEVRRPSGLIWLLPEDVPGPFDRASFAAMESYWKSHCENIGR</sequence>
<dbReference type="EMBL" id="LAZR01063533">
    <property type="protein sequence ID" value="KKK59330.1"/>
    <property type="molecule type" value="Genomic_DNA"/>
</dbReference>
<reference evidence="1" key="1">
    <citation type="journal article" date="2015" name="Nature">
        <title>Complex archaea that bridge the gap between prokaryotes and eukaryotes.</title>
        <authorList>
            <person name="Spang A."/>
            <person name="Saw J.H."/>
            <person name="Jorgensen S.L."/>
            <person name="Zaremba-Niedzwiedzka K."/>
            <person name="Martijn J."/>
            <person name="Lind A.E."/>
            <person name="van Eijk R."/>
            <person name="Schleper C."/>
            <person name="Guy L."/>
            <person name="Ettema T.J."/>
        </authorList>
    </citation>
    <scope>NUCLEOTIDE SEQUENCE</scope>
</reference>
<accession>A0A0F8XEE7</accession>